<dbReference type="EMBL" id="FODT01000007">
    <property type="protein sequence ID" value="SEP05611.1"/>
    <property type="molecule type" value="Genomic_DNA"/>
</dbReference>
<feature type="region of interest" description="Disordered" evidence="1">
    <location>
        <begin position="65"/>
        <end position="101"/>
    </location>
</feature>
<evidence type="ECO:0000256" key="1">
    <source>
        <dbReference type="SAM" id="MobiDB-lite"/>
    </source>
</evidence>
<proteinExistence type="predicted"/>
<feature type="compositionally biased region" description="Low complexity" evidence="1">
    <location>
        <begin position="1"/>
        <end position="19"/>
    </location>
</feature>
<dbReference type="AlphaFoldDB" id="A0A1H8UR29"/>
<dbReference type="Proteomes" id="UP000199615">
    <property type="component" value="Unassembled WGS sequence"/>
</dbReference>
<reference evidence="3" key="1">
    <citation type="submission" date="2016-10" db="EMBL/GenBank/DDBJ databases">
        <authorList>
            <person name="Varghese N."/>
            <person name="Submissions S."/>
        </authorList>
    </citation>
    <scope>NUCLEOTIDE SEQUENCE [LARGE SCALE GENOMIC DNA]</scope>
    <source>
        <strain evidence="3">DSM 123</strain>
    </source>
</reference>
<accession>A0A1H8UR29</accession>
<protein>
    <submittedName>
        <fullName evidence="2">Uncharacterized protein</fullName>
    </submittedName>
</protein>
<gene>
    <name evidence="2" type="ORF">SAMN05444123_107199</name>
</gene>
<evidence type="ECO:0000313" key="2">
    <source>
        <dbReference type="EMBL" id="SEP05611.1"/>
    </source>
</evidence>
<feature type="compositionally biased region" description="Polar residues" evidence="1">
    <location>
        <begin position="29"/>
        <end position="45"/>
    </location>
</feature>
<sequence length="244" mass="26121">MTDVTAGCSSGGAAAAPAPVVIPRGSGDPVSQSADGDTRQVQFTSPFRSANALGYWVARSSREMTGQSGWRGLPPSQRRSDSTVKQPRPKQPQFRDPAALSARGLLRSLRPLWKEGARNAGCPMHPRPRVQSEKAHELETTVAPETSGVPRALGFVGLLRDGAPGGRSVRRTTVVRTDEPQSCAPTRAQMWLCLVARRRSRRDLAVWAAIAAVWSSACFARPITRPHSPASNTAASPPHPAPRP</sequence>
<name>A0A1H8UR29_9BRAD</name>
<evidence type="ECO:0000313" key="3">
    <source>
        <dbReference type="Proteomes" id="UP000199615"/>
    </source>
</evidence>
<organism evidence="2 3">
    <name type="scientific">Rhodopseudomonas pseudopalustris</name>
    <dbReference type="NCBI Taxonomy" id="1513892"/>
    <lineage>
        <taxon>Bacteria</taxon>
        <taxon>Pseudomonadati</taxon>
        <taxon>Pseudomonadota</taxon>
        <taxon>Alphaproteobacteria</taxon>
        <taxon>Hyphomicrobiales</taxon>
        <taxon>Nitrobacteraceae</taxon>
        <taxon>Rhodopseudomonas</taxon>
    </lineage>
</organism>
<keyword evidence="3" id="KW-1185">Reference proteome</keyword>
<feature type="region of interest" description="Disordered" evidence="1">
    <location>
        <begin position="1"/>
        <end position="45"/>
    </location>
</feature>